<dbReference type="InterPro" id="IPR015424">
    <property type="entry name" value="PyrdxlP-dep_Trfase"/>
</dbReference>
<comment type="similarity">
    <text evidence="2">Belongs to the class-V pyridoxal-phosphate-dependent aminotransferase family. Csd subfamily.</text>
</comment>
<comment type="catalytic activity">
    <reaction evidence="5">
        <text>(sulfur carrier)-H + L-cysteine = (sulfur carrier)-SH + L-alanine</text>
        <dbReference type="Rhea" id="RHEA:43892"/>
        <dbReference type="Rhea" id="RHEA-COMP:14737"/>
        <dbReference type="Rhea" id="RHEA-COMP:14739"/>
        <dbReference type="ChEBI" id="CHEBI:29917"/>
        <dbReference type="ChEBI" id="CHEBI:35235"/>
        <dbReference type="ChEBI" id="CHEBI:57972"/>
        <dbReference type="ChEBI" id="CHEBI:64428"/>
        <dbReference type="EC" id="2.8.1.7"/>
    </reaction>
</comment>
<dbReference type="PANTHER" id="PTHR43586:SF4">
    <property type="entry name" value="ISOPENICILLIN N EPIMERASE"/>
    <property type="match status" value="1"/>
</dbReference>
<dbReference type="InterPro" id="IPR020578">
    <property type="entry name" value="Aminotrans_V_PyrdxlP_BS"/>
</dbReference>
<dbReference type="PANTHER" id="PTHR43586">
    <property type="entry name" value="CYSTEINE DESULFURASE"/>
    <property type="match status" value="1"/>
</dbReference>
<evidence type="ECO:0000256" key="5">
    <source>
        <dbReference type="ARBA" id="ARBA00050776"/>
    </source>
</evidence>
<dbReference type="EC" id="2.8.1.7" evidence="3"/>
<dbReference type="Proteomes" id="UP000241238">
    <property type="component" value="Chromosome"/>
</dbReference>
<dbReference type="NCBIfam" id="TIGR01977">
    <property type="entry name" value="am_tr_V_EF2568"/>
    <property type="match status" value="1"/>
</dbReference>
<protein>
    <recommendedName>
        <fullName evidence="3">cysteine desulfurase</fullName>
        <ecNumber evidence="3">2.8.1.7</ecNumber>
    </recommendedName>
</protein>
<evidence type="ECO:0000313" key="8">
    <source>
        <dbReference type="EMBL" id="AVQ32574.1"/>
    </source>
</evidence>
<proteinExistence type="inferred from homology"/>
<evidence type="ECO:0000256" key="3">
    <source>
        <dbReference type="ARBA" id="ARBA00012239"/>
    </source>
</evidence>
<dbReference type="Gene3D" id="3.90.1150.10">
    <property type="entry name" value="Aspartate Aminotransferase, domain 1"/>
    <property type="match status" value="1"/>
</dbReference>
<evidence type="ECO:0000259" key="7">
    <source>
        <dbReference type="Pfam" id="PF00266"/>
    </source>
</evidence>
<feature type="domain" description="Aminotransferase class V" evidence="7">
    <location>
        <begin position="10"/>
        <end position="372"/>
    </location>
</feature>
<dbReference type="PROSITE" id="PS00595">
    <property type="entry name" value="AA_TRANSFER_CLASS_5"/>
    <property type="match status" value="1"/>
</dbReference>
<dbReference type="EMBL" id="CP028103">
    <property type="protein sequence ID" value="AVQ32574.1"/>
    <property type="molecule type" value="Genomic_DNA"/>
</dbReference>
<evidence type="ECO:0000313" key="9">
    <source>
        <dbReference type="Proteomes" id="UP000241238"/>
    </source>
</evidence>
<reference evidence="9" key="1">
    <citation type="journal article" date="2018" name="MSphere">
        <title>Fusobacterium Genomics Using MinION and Illumina Sequencing Enables Genome Completion and Correction.</title>
        <authorList>
            <person name="Todd S.M."/>
            <person name="Settlage R.E."/>
            <person name="Lahmers K.K."/>
            <person name="Slade D.J."/>
        </authorList>
    </citation>
    <scope>NUCLEOTIDE SEQUENCE [LARGE SCALE GENOMIC DNA]</scope>
    <source>
        <strain evidence="9">ATCC 27725</strain>
    </source>
</reference>
<dbReference type="InterPro" id="IPR016454">
    <property type="entry name" value="Cysteine_dSase"/>
</dbReference>
<dbReference type="Gene3D" id="3.40.640.10">
    <property type="entry name" value="Type I PLP-dependent aspartate aminotransferase-like (Major domain)"/>
    <property type="match status" value="1"/>
</dbReference>
<dbReference type="InterPro" id="IPR015421">
    <property type="entry name" value="PyrdxlP-dep_Trfase_major"/>
</dbReference>
<comment type="cofactor">
    <cofactor evidence="1 6">
        <name>pyridoxal 5'-phosphate</name>
        <dbReference type="ChEBI" id="CHEBI:597326"/>
    </cofactor>
</comment>
<evidence type="ECO:0000256" key="1">
    <source>
        <dbReference type="ARBA" id="ARBA00001933"/>
    </source>
</evidence>
<dbReference type="InterPro" id="IPR010969">
    <property type="entry name" value="Cys_dSase-rel_unknwn_funct"/>
</dbReference>
<evidence type="ECO:0000256" key="6">
    <source>
        <dbReference type="RuleBase" id="RU004504"/>
    </source>
</evidence>
<gene>
    <name evidence="8" type="ORF">C4N18_10545</name>
</gene>
<evidence type="ECO:0000256" key="4">
    <source>
        <dbReference type="ARBA" id="ARBA00022898"/>
    </source>
</evidence>
<dbReference type="SUPFAM" id="SSF53383">
    <property type="entry name" value="PLP-dependent transferases"/>
    <property type="match status" value="1"/>
</dbReference>
<keyword evidence="8" id="KW-0032">Aminotransferase</keyword>
<dbReference type="Pfam" id="PF00266">
    <property type="entry name" value="Aminotran_5"/>
    <property type="match status" value="1"/>
</dbReference>
<evidence type="ECO:0000256" key="2">
    <source>
        <dbReference type="ARBA" id="ARBA00010447"/>
    </source>
</evidence>
<dbReference type="GO" id="GO:0008483">
    <property type="term" value="F:transaminase activity"/>
    <property type="evidence" value="ECO:0007669"/>
    <property type="project" value="UniProtKB-KW"/>
</dbReference>
<dbReference type="InterPro" id="IPR015422">
    <property type="entry name" value="PyrdxlP-dep_Trfase_small"/>
</dbReference>
<keyword evidence="8" id="KW-0808">Transferase</keyword>
<accession>A0ABN5JMK7</accession>
<dbReference type="PIRSF" id="PIRSF005572">
    <property type="entry name" value="NifS"/>
    <property type="match status" value="1"/>
</dbReference>
<name>A0ABN5JMK7_FUSVA</name>
<keyword evidence="4" id="KW-0663">Pyridoxal phosphate</keyword>
<sequence>MIIIDKKVYYFDNSATSFPKPESVYKSIENAVRFYGANPGRGGHIMAVEASKAIYETREKIAALFNIKNPLQIAFTYNSTYALNFAIKGTIPKDSHIITTSLEHNSVLRPVFYERDENNVQVTIVSPSEDGNIHSEDIIKAMKPETKAVILTHMSNVTGAIIDLLPVTTEARKRNILTIVDVSQSAGFLDIDVEKLKIDVLCFTGHKSLFGMQGTGGIYIREGIKFSPLIEGGTGSFSKMERQPLSMPEALEAGTLNTPGIVSLGAGVDFLNSVGLENIRRHENNLTKKFIDGLKNIREIIIYGPEKRGPVVTLNIEGIDSGDLAAYLDEEYGILTRAGIHCAPLAHESMNSGENGGVRFSFGYFNTEEDINYAINALKNIVSDFKNI</sequence>
<organism evidence="8 9">
    <name type="scientific">Fusobacterium varium ATCC 27725</name>
    <dbReference type="NCBI Taxonomy" id="469618"/>
    <lineage>
        <taxon>Bacteria</taxon>
        <taxon>Fusobacteriati</taxon>
        <taxon>Fusobacteriota</taxon>
        <taxon>Fusobacteriia</taxon>
        <taxon>Fusobacteriales</taxon>
        <taxon>Fusobacteriaceae</taxon>
        <taxon>Fusobacterium</taxon>
    </lineage>
</organism>
<dbReference type="InterPro" id="IPR000192">
    <property type="entry name" value="Aminotrans_V_dom"/>
</dbReference>
<keyword evidence="9" id="KW-1185">Reference proteome</keyword>